<feature type="region of interest" description="Disordered" evidence="1">
    <location>
        <begin position="25"/>
        <end position="57"/>
    </location>
</feature>
<reference evidence="2 3" key="2">
    <citation type="journal article" date="2023" name="Mol. Biol. Evol.">
        <title>Genomics of Secondarily Temperate Adaptation in the Only Non-Antarctic Icefish.</title>
        <authorList>
            <person name="Rivera-Colon A.G."/>
            <person name="Rayamajhi N."/>
            <person name="Minhas B.F."/>
            <person name="Madrigal G."/>
            <person name="Bilyk K.T."/>
            <person name="Yoon V."/>
            <person name="Hune M."/>
            <person name="Gregory S."/>
            <person name="Cheng C.H.C."/>
            <person name="Catchen J.M."/>
        </authorList>
    </citation>
    <scope>NUCLEOTIDE SEQUENCE [LARGE SCALE GENOMIC DNA]</scope>
    <source>
        <strain evidence="2">JMC-PN-2008</strain>
    </source>
</reference>
<reference evidence="2 3" key="1">
    <citation type="journal article" date="2023" name="Genes (Basel)">
        <title>Chromosome-Level Genome Assembly and Circadian Gene Repertoire of the Patagonia Blennie Eleginops maclovinus-The Closest Ancestral Proxy of Antarctic Cryonotothenioids.</title>
        <authorList>
            <person name="Cheng C.C."/>
            <person name="Rivera-Colon A.G."/>
            <person name="Minhas B.F."/>
            <person name="Wilson L."/>
            <person name="Rayamajhi N."/>
            <person name="Vargas-Chacoff L."/>
            <person name="Catchen J.M."/>
        </authorList>
    </citation>
    <scope>NUCLEOTIDE SEQUENCE [LARGE SCALE GENOMIC DNA]</scope>
    <source>
        <strain evidence="2">JMC-PN-2008</strain>
    </source>
</reference>
<comment type="caution">
    <text evidence="2">The sequence shown here is derived from an EMBL/GenBank/DDBJ whole genome shotgun (WGS) entry which is preliminary data.</text>
</comment>
<protein>
    <submittedName>
        <fullName evidence="2">Uncharacterized protein</fullName>
    </submittedName>
</protein>
<dbReference type="Proteomes" id="UP001346869">
    <property type="component" value="Unassembled WGS sequence"/>
</dbReference>
<proteinExistence type="predicted"/>
<dbReference type="EMBL" id="JAUZQC010000017">
    <property type="protein sequence ID" value="KAK5855846.1"/>
    <property type="molecule type" value="Genomic_DNA"/>
</dbReference>
<evidence type="ECO:0000256" key="1">
    <source>
        <dbReference type="SAM" id="MobiDB-lite"/>
    </source>
</evidence>
<evidence type="ECO:0000313" key="2">
    <source>
        <dbReference type="EMBL" id="KAK5855846.1"/>
    </source>
</evidence>
<name>A0AAN7X7P1_ELEMC</name>
<gene>
    <name evidence="2" type="ORF">PBY51_007486</name>
</gene>
<organism evidence="2 3">
    <name type="scientific">Eleginops maclovinus</name>
    <name type="common">Patagonian blennie</name>
    <name type="synonym">Eleginus maclovinus</name>
    <dbReference type="NCBI Taxonomy" id="56733"/>
    <lineage>
        <taxon>Eukaryota</taxon>
        <taxon>Metazoa</taxon>
        <taxon>Chordata</taxon>
        <taxon>Craniata</taxon>
        <taxon>Vertebrata</taxon>
        <taxon>Euteleostomi</taxon>
        <taxon>Actinopterygii</taxon>
        <taxon>Neopterygii</taxon>
        <taxon>Teleostei</taxon>
        <taxon>Neoteleostei</taxon>
        <taxon>Acanthomorphata</taxon>
        <taxon>Eupercaria</taxon>
        <taxon>Perciformes</taxon>
        <taxon>Notothenioidei</taxon>
        <taxon>Eleginopidae</taxon>
        <taxon>Eleginops</taxon>
    </lineage>
</organism>
<accession>A0AAN7X7P1</accession>
<evidence type="ECO:0000313" key="3">
    <source>
        <dbReference type="Proteomes" id="UP001346869"/>
    </source>
</evidence>
<feature type="compositionally biased region" description="Polar residues" evidence="1">
    <location>
        <begin position="25"/>
        <end position="34"/>
    </location>
</feature>
<dbReference type="AlphaFoldDB" id="A0AAN7X7P1"/>
<sequence length="71" mass="8049">MTGKWEALQTELRINRYTPLINRCWSNHGPQTQHGADAATSRHHGNGSSPEAAHAFDVNRHYGRLELQGWL</sequence>
<keyword evidence="3" id="KW-1185">Reference proteome</keyword>